<dbReference type="EMBL" id="JANBUP010003006">
    <property type="protein sequence ID" value="KAJ2798204.1"/>
    <property type="molecule type" value="Genomic_DNA"/>
</dbReference>
<dbReference type="Proteomes" id="UP001140096">
    <property type="component" value="Unassembled WGS sequence"/>
</dbReference>
<comment type="caution">
    <text evidence="1">The sequence shown here is derived from an EMBL/GenBank/DDBJ whole genome shotgun (WGS) entry which is preliminary data.</text>
</comment>
<proteinExistence type="predicted"/>
<gene>
    <name evidence="1" type="ORF">H4S07_005751</name>
</gene>
<keyword evidence="2" id="KW-1185">Reference proteome</keyword>
<evidence type="ECO:0000313" key="2">
    <source>
        <dbReference type="Proteomes" id="UP001140096"/>
    </source>
</evidence>
<reference evidence="1" key="1">
    <citation type="submission" date="2022-07" db="EMBL/GenBank/DDBJ databases">
        <title>Phylogenomic reconstructions and comparative analyses of Kickxellomycotina fungi.</title>
        <authorList>
            <person name="Reynolds N.K."/>
            <person name="Stajich J.E."/>
            <person name="Barry K."/>
            <person name="Grigoriev I.V."/>
            <person name="Crous P."/>
            <person name="Smith M.E."/>
        </authorList>
    </citation>
    <scope>NUCLEOTIDE SEQUENCE</scope>
    <source>
        <strain evidence="1">CBS 102833</strain>
    </source>
</reference>
<protein>
    <submittedName>
        <fullName evidence="1">Uncharacterized protein</fullName>
    </submittedName>
</protein>
<accession>A0ACC1L047</accession>
<evidence type="ECO:0000313" key="1">
    <source>
        <dbReference type="EMBL" id="KAJ2798204.1"/>
    </source>
</evidence>
<sequence>TTYVDLALLGTMCAIRITLKGMPEMLEPFNKKNAPLMNNVMMTMEKDVKLAEYMDSCEC</sequence>
<organism evidence="1 2">
    <name type="scientific">Coemansia furcata</name>
    <dbReference type="NCBI Taxonomy" id="417177"/>
    <lineage>
        <taxon>Eukaryota</taxon>
        <taxon>Fungi</taxon>
        <taxon>Fungi incertae sedis</taxon>
        <taxon>Zoopagomycota</taxon>
        <taxon>Kickxellomycotina</taxon>
        <taxon>Kickxellomycetes</taxon>
        <taxon>Kickxellales</taxon>
        <taxon>Kickxellaceae</taxon>
        <taxon>Coemansia</taxon>
    </lineage>
</organism>
<name>A0ACC1L047_9FUNG</name>
<feature type="non-terminal residue" evidence="1">
    <location>
        <position position="1"/>
    </location>
</feature>